<accession>B4FP38</accession>
<feature type="chain" id="PRO_5009948181" evidence="2">
    <location>
        <begin position="29"/>
        <end position="231"/>
    </location>
</feature>
<feature type="compositionally biased region" description="Basic and acidic residues" evidence="1">
    <location>
        <begin position="175"/>
        <end position="185"/>
    </location>
</feature>
<feature type="region of interest" description="Disordered" evidence="1">
    <location>
        <begin position="69"/>
        <end position="207"/>
    </location>
</feature>
<feature type="compositionally biased region" description="Basic and acidic residues" evidence="1">
    <location>
        <begin position="77"/>
        <end position="86"/>
    </location>
</feature>
<sequence length="231" mass="25272">MLLSPHMRFSTRVLDVFIFVSFFLHVRVTVTPEQEHPSLPPCSYGGRLIATSLMARSTCFLFVQVNREEGGDTDGGGEARVEEREAGGAGRHGGRAAGVPARRRHPHGVREEAPGVQAGGRRPGAQGGGAAGGRAHRLVLLVPPPRRQEGELLVPGRGRPPRLREGDRRRGHAGPRAEGRARRPEGQVGRRLPQGAHPRAARRPRRDPQRVLLIHRPQFQAYQVFLAVSVC</sequence>
<evidence type="ECO:0000313" key="3">
    <source>
        <dbReference type="EMBL" id="ACF83881.1"/>
    </source>
</evidence>
<protein>
    <submittedName>
        <fullName evidence="3">Uncharacterized protein</fullName>
    </submittedName>
</protein>
<evidence type="ECO:0000256" key="2">
    <source>
        <dbReference type="SAM" id="SignalP"/>
    </source>
</evidence>
<dbReference type="AlphaFoldDB" id="B4FP38"/>
<proteinExistence type="evidence at transcript level"/>
<name>B4FP38_MAIZE</name>
<reference evidence="3" key="1">
    <citation type="journal article" date="2009" name="PLoS Genet.">
        <title>Sequencing, mapping, and analysis of 27,455 maize full-length cDNAs.</title>
        <authorList>
            <person name="Soderlund C."/>
            <person name="Descour A."/>
            <person name="Kudrna D."/>
            <person name="Bomhoff M."/>
            <person name="Boyd L."/>
            <person name="Currie J."/>
            <person name="Angelova A."/>
            <person name="Collura K."/>
            <person name="Wissotski M."/>
            <person name="Ashley E."/>
            <person name="Morrow D."/>
            <person name="Fernandes J."/>
            <person name="Walbot V."/>
            <person name="Yu Y."/>
        </authorList>
    </citation>
    <scope>NUCLEOTIDE SEQUENCE</scope>
    <source>
        <strain evidence="3">B73</strain>
    </source>
</reference>
<evidence type="ECO:0000256" key="1">
    <source>
        <dbReference type="SAM" id="MobiDB-lite"/>
    </source>
</evidence>
<dbReference type="EMBL" id="BT038876">
    <property type="protein sequence ID" value="ACF83881.1"/>
    <property type="molecule type" value="mRNA"/>
</dbReference>
<feature type="compositionally biased region" description="Gly residues" evidence="1">
    <location>
        <begin position="117"/>
        <end position="132"/>
    </location>
</feature>
<organism evidence="3">
    <name type="scientific">Zea mays</name>
    <name type="common">Maize</name>
    <dbReference type="NCBI Taxonomy" id="4577"/>
    <lineage>
        <taxon>Eukaryota</taxon>
        <taxon>Viridiplantae</taxon>
        <taxon>Streptophyta</taxon>
        <taxon>Embryophyta</taxon>
        <taxon>Tracheophyta</taxon>
        <taxon>Spermatophyta</taxon>
        <taxon>Magnoliopsida</taxon>
        <taxon>Liliopsida</taxon>
        <taxon>Poales</taxon>
        <taxon>Poaceae</taxon>
        <taxon>PACMAD clade</taxon>
        <taxon>Panicoideae</taxon>
        <taxon>Andropogonodae</taxon>
        <taxon>Andropogoneae</taxon>
        <taxon>Tripsacinae</taxon>
        <taxon>Zea</taxon>
    </lineage>
</organism>
<dbReference type="HOGENOM" id="CLU_1201369_0_0_1"/>
<keyword evidence="2" id="KW-0732">Signal</keyword>
<feature type="signal peptide" evidence="2">
    <location>
        <begin position="1"/>
        <end position="28"/>
    </location>
</feature>